<gene>
    <name evidence="1" type="ORF">UFOVP699_258</name>
</gene>
<evidence type="ECO:0008006" key="2">
    <source>
        <dbReference type="Google" id="ProtNLM"/>
    </source>
</evidence>
<proteinExistence type="predicted"/>
<accession>A0A6J5NLE5</accession>
<dbReference type="EMBL" id="LR796670">
    <property type="protein sequence ID" value="CAB4159522.1"/>
    <property type="molecule type" value="Genomic_DNA"/>
</dbReference>
<dbReference type="SUPFAM" id="SSF52540">
    <property type="entry name" value="P-loop containing nucleoside triphosphate hydrolases"/>
    <property type="match status" value="1"/>
</dbReference>
<dbReference type="Gene3D" id="3.40.50.300">
    <property type="entry name" value="P-loop containing nucleotide triphosphate hydrolases"/>
    <property type="match status" value="1"/>
</dbReference>
<sequence>MIVIIEGHRHSGKTFLIEKFLEQNINPNVHYYKFQFAKYVDELGMRDQETGPGVHYFSIANVLTILELNQTLLKDHILIFDRCIFSAYVWSIYRERMGTFRLVEEFRRILISDLYQNSKVLYVERAEDIEVTKREKDYFGNFENADHERELFERIFSEFKPEITDSLRNNDFDRMVNHFNEESIVEFNSTVNGLINSDILLNK</sequence>
<protein>
    <recommendedName>
        <fullName evidence="2">AAA domain containing protein</fullName>
    </recommendedName>
</protein>
<reference evidence="1" key="1">
    <citation type="submission" date="2020-04" db="EMBL/GenBank/DDBJ databases">
        <authorList>
            <person name="Chiriac C."/>
            <person name="Salcher M."/>
            <person name="Ghai R."/>
            <person name="Kavagutti S V."/>
        </authorList>
    </citation>
    <scope>NUCLEOTIDE SEQUENCE</scope>
</reference>
<organism evidence="1">
    <name type="scientific">uncultured Caudovirales phage</name>
    <dbReference type="NCBI Taxonomy" id="2100421"/>
    <lineage>
        <taxon>Viruses</taxon>
        <taxon>Duplodnaviria</taxon>
        <taxon>Heunggongvirae</taxon>
        <taxon>Uroviricota</taxon>
        <taxon>Caudoviricetes</taxon>
        <taxon>Peduoviridae</taxon>
        <taxon>Maltschvirus</taxon>
        <taxon>Maltschvirus maltsch</taxon>
    </lineage>
</organism>
<dbReference type="InterPro" id="IPR027417">
    <property type="entry name" value="P-loop_NTPase"/>
</dbReference>
<name>A0A6J5NLE5_9CAUD</name>
<evidence type="ECO:0000313" key="1">
    <source>
        <dbReference type="EMBL" id="CAB4159522.1"/>
    </source>
</evidence>